<name>Q01TZ1_SOLUE</name>
<organism evidence="1">
    <name type="scientific">Solibacter usitatus (strain Ellin6076)</name>
    <dbReference type="NCBI Taxonomy" id="234267"/>
    <lineage>
        <taxon>Bacteria</taxon>
        <taxon>Pseudomonadati</taxon>
        <taxon>Acidobacteriota</taxon>
        <taxon>Terriglobia</taxon>
        <taxon>Bryobacterales</taxon>
        <taxon>Solibacteraceae</taxon>
        <taxon>Candidatus Solibacter</taxon>
    </lineage>
</organism>
<gene>
    <name evidence="1" type="ordered locus">Acid_5938</name>
</gene>
<dbReference type="EMBL" id="CP000473">
    <property type="protein sequence ID" value="ABJ86879.1"/>
    <property type="molecule type" value="Genomic_DNA"/>
</dbReference>
<proteinExistence type="predicted"/>
<sequence length="512" mass="55380" precursor="true">MKLTGLAFVALTLFAADKPTPKQKARELLDGAAEMIAATKPDVQPVALFHLADNYQAFDKKKAIEYFKQAFTAATLPPTGQGPFARNTQMEIVVALAALDTAEGIAMLKQIEAPASGYDNRSFVAFRVISHLVEQGQMQTAIDLADYMGGAGAYPFSGVSMIMSKLQAGDPQLAALFSSALSAYTVKPDRTFTHLLASHYKRLPAGMPQAALSRILSAVVSGKDDRPYEPQTLSSAKGTVTFTTREDSELFDVAPMVREIEPKRYEDLMATHSELRSALLLFPGGGPSVASNGSITIYTVGSSGNNSDPAAEKRALEALNSRAKMTALINTRAEAAMAALPKDPDKALDLVAEIPSPPKQAEILGRIAQSVSENDAAASRRVLSKCIGLLEDVKYPEDRVTAWDIVAGAALGIKDDALVQRAIDRLLADAAELYKDDTNSDRPNRAWRENWPSTQAYRRAVIRAAKLLSVDAEPVLQKITDPDQNVLARITLAQALLERPFGRFETYGGKRR</sequence>
<protein>
    <submittedName>
        <fullName evidence="1">Uncharacterized protein</fullName>
    </submittedName>
</protein>
<dbReference type="AlphaFoldDB" id="Q01TZ1"/>
<accession>Q01TZ1</accession>
<dbReference type="STRING" id="234267.Acid_5938"/>
<reference evidence="1" key="1">
    <citation type="submission" date="2006-10" db="EMBL/GenBank/DDBJ databases">
        <title>Complete sequence of Solibacter usitatus Ellin6076.</title>
        <authorList>
            <consortium name="US DOE Joint Genome Institute"/>
            <person name="Copeland A."/>
            <person name="Lucas S."/>
            <person name="Lapidus A."/>
            <person name="Barry K."/>
            <person name="Detter J.C."/>
            <person name="Glavina del Rio T."/>
            <person name="Hammon N."/>
            <person name="Israni S."/>
            <person name="Dalin E."/>
            <person name="Tice H."/>
            <person name="Pitluck S."/>
            <person name="Thompson L.S."/>
            <person name="Brettin T."/>
            <person name="Bruce D."/>
            <person name="Han C."/>
            <person name="Tapia R."/>
            <person name="Gilna P."/>
            <person name="Schmutz J."/>
            <person name="Larimer F."/>
            <person name="Land M."/>
            <person name="Hauser L."/>
            <person name="Kyrpides N."/>
            <person name="Mikhailova N."/>
            <person name="Janssen P.H."/>
            <person name="Kuske C.R."/>
            <person name="Richardson P."/>
        </authorList>
    </citation>
    <scope>NUCLEOTIDE SEQUENCE</scope>
    <source>
        <strain evidence="1">Ellin6076</strain>
    </source>
</reference>
<dbReference type="InParanoid" id="Q01TZ1"/>
<evidence type="ECO:0000313" key="1">
    <source>
        <dbReference type="EMBL" id="ABJ86879.1"/>
    </source>
</evidence>
<dbReference type="HOGENOM" id="CLU_531973_0_0_0"/>
<dbReference type="KEGG" id="sus:Acid_5938"/>